<name>A0ABP7FA21_9ACTN</name>
<organism evidence="3 4">
    <name type="scientific">Salinactinospora qingdaonensis</name>
    <dbReference type="NCBI Taxonomy" id="702744"/>
    <lineage>
        <taxon>Bacteria</taxon>
        <taxon>Bacillati</taxon>
        <taxon>Actinomycetota</taxon>
        <taxon>Actinomycetes</taxon>
        <taxon>Streptosporangiales</taxon>
        <taxon>Nocardiopsidaceae</taxon>
        <taxon>Salinactinospora</taxon>
    </lineage>
</organism>
<feature type="region of interest" description="Disordered" evidence="1">
    <location>
        <begin position="1"/>
        <end position="22"/>
    </location>
</feature>
<comment type="caution">
    <text evidence="3">The sequence shown here is derived from an EMBL/GenBank/DDBJ whole genome shotgun (WGS) entry which is preliminary data.</text>
</comment>
<proteinExistence type="predicted"/>
<keyword evidence="4" id="KW-1185">Reference proteome</keyword>
<dbReference type="InterPro" id="IPR010982">
    <property type="entry name" value="Lambda_DNA-bd_dom_sf"/>
</dbReference>
<feature type="domain" description="HTH cro/C1-type" evidence="2">
    <location>
        <begin position="38"/>
        <end position="94"/>
    </location>
</feature>
<sequence>MQGRAAGWVGACDSDRDSDEAGVGMARDGVPGWNPQALRQARAEADLTQAQLSRRTGIARSLIALYEREEQGRTPSPARLVALAAALGRRPGDFLKEDTKGLAALRALAGLSQQELLDRWGDPDIKLSAYRAIEWGKVRRLRQHDAAGLARALGVTTEEVIAAHEHDIHQWNLKTATKDH</sequence>
<gene>
    <name evidence="3" type="ORF">GCM10022402_12180</name>
</gene>
<dbReference type="Gene3D" id="1.10.260.40">
    <property type="entry name" value="lambda repressor-like DNA-binding domains"/>
    <property type="match status" value="2"/>
</dbReference>
<evidence type="ECO:0000259" key="2">
    <source>
        <dbReference type="PROSITE" id="PS50943"/>
    </source>
</evidence>
<dbReference type="EMBL" id="BAABDD010000004">
    <property type="protein sequence ID" value="GAA3733259.1"/>
    <property type="molecule type" value="Genomic_DNA"/>
</dbReference>
<evidence type="ECO:0000313" key="4">
    <source>
        <dbReference type="Proteomes" id="UP001500908"/>
    </source>
</evidence>
<dbReference type="SMART" id="SM00530">
    <property type="entry name" value="HTH_XRE"/>
    <property type="match status" value="2"/>
</dbReference>
<dbReference type="SUPFAM" id="SSF47413">
    <property type="entry name" value="lambda repressor-like DNA-binding domains"/>
    <property type="match status" value="2"/>
</dbReference>
<dbReference type="CDD" id="cd00093">
    <property type="entry name" value="HTH_XRE"/>
    <property type="match status" value="1"/>
</dbReference>
<reference evidence="4" key="1">
    <citation type="journal article" date="2019" name="Int. J. Syst. Evol. Microbiol.">
        <title>The Global Catalogue of Microorganisms (GCM) 10K type strain sequencing project: providing services to taxonomists for standard genome sequencing and annotation.</title>
        <authorList>
            <consortium name="The Broad Institute Genomics Platform"/>
            <consortium name="The Broad Institute Genome Sequencing Center for Infectious Disease"/>
            <person name="Wu L."/>
            <person name="Ma J."/>
        </authorList>
    </citation>
    <scope>NUCLEOTIDE SEQUENCE [LARGE SCALE GENOMIC DNA]</scope>
    <source>
        <strain evidence="4">JCM 17137</strain>
    </source>
</reference>
<protein>
    <recommendedName>
        <fullName evidence="2">HTH cro/C1-type domain-containing protein</fullName>
    </recommendedName>
</protein>
<dbReference type="PROSITE" id="PS50943">
    <property type="entry name" value="HTH_CROC1"/>
    <property type="match status" value="1"/>
</dbReference>
<dbReference type="Pfam" id="PF01381">
    <property type="entry name" value="HTH_3"/>
    <property type="match status" value="1"/>
</dbReference>
<dbReference type="RefSeq" id="WP_344968204.1">
    <property type="nucleotide sequence ID" value="NZ_BAABDD010000004.1"/>
</dbReference>
<evidence type="ECO:0000256" key="1">
    <source>
        <dbReference type="SAM" id="MobiDB-lite"/>
    </source>
</evidence>
<dbReference type="Proteomes" id="UP001500908">
    <property type="component" value="Unassembled WGS sequence"/>
</dbReference>
<accession>A0ABP7FA21</accession>
<evidence type="ECO:0000313" key="3">
    <source>
        <dbReference type="EMBL" id="GAA3733259.1"/>
    </source>
</evidence>
<dbReference type="InterPro" id="IPR001387">
    <property type="entry name" value="Cro/C1-type_HTH"/>
</dbReference>